<protein>
    <recommendedName>
        <fullName evidence="4">Large ribosomal subunit protein bL28c</fullName>
    </recommendedName>
    <alternativeName>
        <fullName evidence="5">Large ribosomal subunit protein bL28m</fullName>
    </alternativeName>
</protein>
<dbReference type="OrthoDB" id="361870at2759"/>
<dbReference type="Pfam" id="PF00830">
    <property type="entry name" value="Ribosomal_L28"/>
    <property type="match status" value="1"/>
</dbReference>
<dbReference type="KEGG" id="gtr:GLOTRDRAFT_141488"/>
<dbReference type="SUPFAM" id="SSF143800">
    <property type="entry name" value="L28p-like"/>
    <property type="match status" value="1"/>
</dbReference>
<sequence length="150" mass="16427">MLPSIPLFSAVVSQPFKRSQLGLFHGKMKQSGNSVPFSKNKTKRTWLPNVHTKRIFSEALGEKIKLKLTTKAMRTIKKYGGLERGLDAYLLKTKSDYLGYEGMRLRVLVEEKLAQKSLGAQAPAAEAAQPSVTEVLPESPSSPVEGAPTA</sequence>
<dbReference type="eggNOG" id="KOG3278">
    <property type="taxonomic scope" value="Eukaryota"/>
</dbReference>
<dbReference type="Proteomes" id="UP000030669">
    <property type="component" value="Unassembled WGS sequence"/>
</dbReference>
<feature type="region of interest" description="Disordered" evidence="6">
    <location>
        <begin position="119"/>
        <end position="150"/>
    </location>
</feature>
<dbReference type="PANTHER" id="PTHR13528">
    <property type="entry name" value="39S RIBOSOMAL PROTEIN L28, MITOCHONDRIAL"/>
    <property type="match status" value="1"/>
</dbReference>
<evidence type="ECO:0000256" key="4">
    <source>
        <dbReference type="ARBA" id="ARBA00035265"/>
    </source>
</evidence>
<evidence type="ECO:0000256" key="2">
    <source>
        <dbReference type="ARBA" id="ARBA00022980"/>
    </source>
</evidence>
<dbReference type="InterPro" id="IPR034704">
    <property type="entry name" value="Ribosomal_bL28/bL31-like_sf"/>
</dbReference>
<dbReference type="InterPro" id="IPR037147">
    <property type="entry name" value="Ribosomal_bL28_sf"/>
</dbReference>
<evidence type="ECO:0000313" key="8">
    <source>
        <dbReference type="Proteomes" id="UP000030669"/>
    </source>
</evidence>
<keyword evidence="8" id="KW-1185">Reference proteome</keyword>
<evidence type="ECO:0000256" key="1">
    <source>
        <dbReference type="ARBA" id="ARBA00008760"/>
    </source>
</evidence>
<dbReference type="FunFam" id="2.30.170.40:FF:000003">
    <property type="entry name" value="54S ribosomal protein L24"/>
    <property type="match status" value="1"/>
</dbReference>
<dbReference type="InterPro" id="IPR001383">
    <property type="entry name" value="Ribosomal_bL28_bact-type"/>
</dbReference>
<dbReference type="EMBL" id="KB469315">
    <property type="protein sequence ID" value="EPQ50548.1"/>
    <property type="molecule type" value="Genomic_DNA"/>
</dbReference>
<dbReference type="PANTHER" id="PTHR13528:SF2">
    <property type="entry name" value="LARGE RIBOSOMAL SUBUNIT PROTEIN BL28M"/>
    <property type="match status" value="1"/>
</dbReference>
<gene>
    <name evidence="7" type="ORF">GLOTRDRAFT_141488</name>
</gene>
<comment type="similarity">
    <text evidence="1">Belongs to the bacterial ribosomal protein bL28 family.</text>
</comment>
<dbReference type="NCBIfam" id="TIGR00009">
    <property type="entry name" value="L28"/>
    <property type="match status" value="1"/>
</dbReference>
<dbReference type="GO" id="GO:0005762">
    <property type="term" value="C:mitochondrial large ribosomal subunit"/>
    <property type="evidence" value="ECO:0007669"/>
    <property type="project" value="TreeGrafter"/>
</dbReference>
<reference evidence="7 8" key="1">
    <citation type="journal article" date="2012" name="Science">
        <title>The Paleozoic origin of enzymatic lignin decomposition reconstructed from 31 fungal genomes.</title>
        <authorList>
            <person name="Floudas D."/>
            <person name="Binder M."/>
            <person name="Riley R."/>
            <person name="Barry K."/>
            <person name="Blanchette R.A."/>
            <person name="Henrissat B."/>
            <person name="Martinez A.T."/>
            <person name="Otillar R."/>
            <person name="Spatafora J.W."/>
            <person name="Yadav J.S."/>
            <person name="Aerts A."/>
            <person name="Benoit I."/>
            <person name="Boyd A."/>
            <person name="Carlson A."/>
            <person name="Copeland A."/>
            <person name="Coutinho P.M."/>
            <person name="de Vries R.P."/>
            <person name="Ferreira P."/>
            <person name="Findley K."/>
            <person name="Foster B."/>
            <person name="Gaskell J."/>
            <person name="Glotzer D."/>
            <person name="Gorecki P."/>
            <person name="Heitman J."/>
            <person name="Hesse C."/>
            <person name="Hori C."/>
            <person name="Igarashi K."/>
            <person name="Jurgens J.A."/>
            <person name="Kallen N."/>
            <person name="Kersten P."/>
            <person name="Kohler A."/>
            <person name="Kuees U."/>
            <person name="Kumar T.K.A."/>
            <person name="Kuo A."/>
            <person name="LaButti K."/>
            <person name="Larrondo L.F."/>
            <person name="Lindquist E."/>
            <person name="Ling A."/>
            <person name="Lombard V."/>
            <person name="Lucas S."/>
            <person name="Lundell T."/>
            <person name="Martin R."/>
            <person name="McLaughlin D.J."/>
            <person name="Morgenstern I."/>
            <person name="Morin E."/>
            <person name="Murat C."/>
            <person name="Nagy L.G."/>
            <person name="Nolan M."/>
            <person name="Ohm R.A."/>
            <person name="Patyshakuliyeva A."/>
            <person name="Rokas A."/>
            <person name="Ruiz-Duenas F.J."/>
            <person name="Sabat G."/>
            <person name="Salamov A."/>
            <person name="Samejima M."/>
            <person name="Schmutz J."/>
            <person name="Slot J.C."/>
            <person name="St John F."/>
            <person name="Stenlid J."/>
            <person name="Sun H."/>
            <person name="Sun S."/>
            <person name="Syed K."/>
            <person name="Tsang A."/>
            <person name="Wiebenga A."/>
            <person name="Young D."/>
            <person name="Pisabarro A."/>
            <person name="Eastwood D.C."/>
            <person name="Martin F."/>
            <person name="Cullen D."/>
            <person name="Grigoriev I.V."/>
            <person name="Hibbett D.S."/>
        </authorList>
    </citation>
    <scope>NUCLEOTIDE SEQUENCE [LARGE SCALE GENOMIC DNA]</scope>
    <source>
        <strain evidence="7 8">ATCC 11539</strain>
    </source>
</reference>
<dbReference type="OMA" id="KVNHQWK"/>
<dbReference type="GO" id="GO:0006412">
    <property type="term" value="P:translation"/>
    <property type="evidence" value="ECO:0007669"/>
    <property type="project" value="InterPro"/>
</dbReference>
<dbReference type="RefSeq" id="XP_007871075.1">
    <property type="nucleotide sequence ID" value="XM_007872884.1"/>
</dbReference>
<name>S7PT36_GLOTA</name>
<evidence type="ECO:0000256" key="3">
    <source>
        <dbReference type="ARBA" id="ARBA00023274"/>
    </source>
</evidence>
<evidence type="ECO:0000256" key="5">
    <source>
        <dbReference type="ARBA" id="ARBA00035269"/>
    </source>
</evidence>
<dbReference type="InterPro" id="IPR026569">
    <property type="entry name" value="Ribosomal_bL28"/>
</dbReference>
<organism evidence="7 8">
    <name type="scientific">Gloeophyllum trabeum (strain ATCC 11539 / FP-39264 / Madison 617)</name>
    <name type="common">Brown rot fungus</name>
    <dbReference type="NCBI Taxonomy" id="670483"/>
    <lineage>
        <taxon>Eukaryota</taxon>
        <taxon>Fungi</taxon>
        <taxon>Dikarya</taxon>
        <taxon>Basidiomycota</taxon>
        <taxon>Agaricomycotina</taxon>
        <taxon>Agaricomycetes</taxon>
        <taxon>Gloeophyllales</taxon>
        <taxon>Gloeophyllaceae</taxon>
        <taxon>Gloeophyllum</taxon>
    </lineage>
</organism>
<dbReference type="STRING" id="670483.S7PT36"/>
<dbReference type="HOGENOM" id="CLU_064548_4_1_1"/>
<feature type="compositionally biased region" description="Low complexity" evidence="6">
    <location>
        <begin position="120"/>
        <end position="130"/>
    </location>
</feature>
<dbReference type="Gene3D" id="2.30.170.40">
    <property type="entry name" value="Ribosomal protein L28/L24"/>
    <property type="match status" value="1"/>
</dbReference>
<dbReference type="GO" id="GO:0003735">
    <property type="term" value="F:structural constituent of ribosome"/>
    <property type="evidence" value="ECO:0007669"/>
    <property type="project" value="InterPro"/>
</dbReference>
<keyword evidence="3" id="KW-0687">Ribonucleoprotein</keyword>
<accession>S7PT36</accession>
<dbReference type="AlphaFoldDB" id="S7PT36"/>
<evidence type="ECO:0000313" key="7">
    <source>
        <dbReference type="EMBL" id="EPQ50548.1"/>
    </source>
</evidence>
<dbReference type="GeneID" id="19304785"/>
<evidence type="ECO:0000256" key="6">
    <source>
        <dbReference type="SAM" id="MobiDB-lite"/>
    </source>
</evidence>
<proteinExistence type="inferred from homology"/>
<keyword evidence="2" id="KW-0689">Ribosomal protein</keyword>
<dbReference type="HAMAP" id="MF_00373">
    <property type="entry name" value="Ribosomal_bL28"/>
    <property type="match status" value="1"/>
</dbReference>